<evidence type="ECO:0000313" key="2">
    <source>
        <dbReference type="Proteomes" id="UP000214646"/>
    </source>
</evidence>
<dbReference type="EMBL" id="NIDE01000014">
    <property type="protein sequence ID" value="OWK37817.1"/>
    <property type="molecule type" value="Genomic_DNA"/>
</dbReference>
<accession>A0A225DNS8</accession>
<reference evidence="2" key="1">
    <citation type="submission" date="2017-06" db="EMBL/GenBank/DDBJ databases">
        <title>Genome analysis of Fimbriiglobus ruber SP5, the first member of the order Planctomycetales with confirmed chitinolytic capability.</title>
        <authorList>
            <person name="Ravin N.V."/>
            <person name="Rakitin A.L."/>
            <person name="Ivanova A.A."/>
            <person name="Beletsky A.V."/>
            <person name="Kulichevskaya I.S."/>
            <person name="Mardanov A.V."/>
            <person name="Dedysh S.N."/>
        </authorList>
    </citation>
    <scope>NUCLEOTIDE SEQUENCE [LARGE SCALE GENOMIC DNA]</scope>
    <source>
        <strain evidence="2">SP5</strain>
    </source>
</reference>
<name>A0A225DNS8_9BACT</name>
<protein>
    <submittedName>
        <fullName evidence="1">Uncharacterized protein</fullName>
    </submittedName>
</protein>
<dbReference type="OrthoDB" id="1359551at2"/>
<comment type="caution">
    <text evidence="1">The sequence shown here is derived from an EMBL/GenBank/DDBJ whole genome shotgun (WGS) entry which is preliminary data.</text>
</comment>
<evidence type="ECO:0000313" key="1">
    <source>
        <dbReference type="EMBL" id="OWK37817.1"/>
    </source>
</evidence>
<gene>
    <name evidence="1" type="ORF">FRUB_06937</name>
</gene>
<dbReference type="Proteomes" id="UP000214646">
    <property type="component" value="Unassembled WGS sequence"/>
</dbReference>
<dbReference type="AlphaFoldDB" id="A0A225DNS8"/>
<sequence>MRPRYLHQEFDRCLLSLDGHDYPTEYRWLRAHGFKGLTPWHCLDDASVAAGWRREFAAEAGGGSIPVRDILPFAYAQHTDDVAGFVVSGGTVTPQVCVAHLTWSGKPEEPGWPSCVLFPGVWDWFRAACAESQEWCSPEELTDLTDNIMD</sequence>
<dbReference type="RefSeq" id="WP_088257659.1">
    <property type="nucleotide sequence ID" value="NZ_NIDE01000014.1"/>
</dbReference>
<proteinExistence type="predicted"/>
<organism evidence="1 2">
    <name type="scientific">Fimbriiglobus ruber</name>
    <dbReference type="NCBI Taxonomy" id="1908690"/>
    <lineage>
        <taxon>Bacteria</taxon>
        <taxon>Pseudomonadati</taxon>
        <taxon>Planctomycetota</taxon>
        <taxon>Planctomycetia</taxon>
        <taxon>Gemmatales</taxon>
        <taxon>Gemmataceae</taxon>
        <taxon>Fimbriiglobus</taxon>
    </lineage>
</organism>
<keyword evidence="2" id="KW-1185">Reference proteome</keyword>